<dbReference type="PANTHER" id="PTHR35330">
    <property type="entry name" value="SIROHEME BIOSYNTHESIS PROTEIN MET8"/>
    <property type="match status" value="1"/>
</dbReference>
<dbReference type="RefSeq" id="WP_165849942.1">
    <property type="nucleotide sequence ID" value="NZ_LARY01000001.1"/>
</dbReference>
<dbReference type="Proteomes" id="UP000257055">
    <property type="component" value="Unassembled WGS sequence"/>
</dbReference>
<dbReference type="Pfam" id="PF13241">
    <property type="entry name" value="NAD_binding_7"/>
    <property type="match status" value="1"/>
</dbReference>
<evidence type="ECO:0000256" key="5">
    <source>
        <dbReference type="ARBA" id="ARBA00023244"/>
    </source>
</evidence>
<sequence>MSYLVNLNLTGKKVVVIGGGRIAARKVRHLIELDDIPDILVISPCFCSDFPEHFKIEKQQRNYRKNDLNGAHLIFACTNDQEINQRITNDAEYYQWVNDVSSPVNSDFTNTGLVKTRDFTLGISHRLKDPRATKSFCEDLEKRFLSK</sequence>
<proteinExistence type="predicted"/>
<comment type="pathway">
    <text evidence="1">Porphyrin-containing compound metabolism; siroheme biosynthesis; sirohydrochlorin from precorrin-2: step 1/1.</text>
</comment>
<organism evidence="6 7">
    <name type="scientific">Listeria kieliensis</name>
    <dbReference type="NCBI Taxonomy" id="1621700"/>
    <lineage>
        <taxon>Bacteria</taxon>
        <taxon>Bacillati</taxon>
        <taxon>Bacillota</taxon>
        <taxon>Bacilli</taxon>
        <taxon>Bacillales</taxon>
        <taxon>Listeriaceae</taxon>
        <taxon>Listeria</taxon>
    </lineage>
</organism>
<evidence type="ECO:0000313" key="6">
    <source>
        <dbReference type="EMBL" id="RDX02643.1"/>
    </source>
</evidence>
<protein>
    <recommendedName>
        <fullName evidence="2">precorrin-2 dehydrogenase</fullName>
        <ecNumber evidence="2">1.3.1.76</ecNumber>
    </recommendedName>
</protein>
<evidence type="ECO:0000256" key="4">
    <source>
        <dbReference type="ARBA" id="ARBA00023027"/>
    </source>
</evidence>
<evidence type="ECO:0000313" key="7">
    <source>
        <dbReference type="Proteomes" id="UP000257055"/>
    </source>
</evidence>
<keyword evidence="3" id="KW-0560">Oxidoreductase</keyword>
<reference evidence="7" key="1">
    <citation type="submission" date="2015-04" db="EMBL/GenBank/DDBJ databases">
        <authorList>
            <person name="Schardt J."/>
            <person name="Mueller-Herbst S."/>
            <person name="Scherer S."/>
            <person name="Huptas C."/>
        </authorList>
    </citation>
    <scope>NUCLEOTIDE SEQUENCE [LARGE SCALE GENOMIC DNA]</scope>
    <source>
        <strain evidence="7">Kiel-L1</strain>
    </source>
</reference>
<dbReference type="GO" id="GO:0019354">
    <property type="term" value="P:siroheme biosynthetic process"/>
    <property type="evidence" value="ECO:0007669"/>
    <property type="project" value="UniProtKB-UniPathway"/>
</dbReference>
<accession>A0A3D8TUI4</accession>
<keyword evidence="7" id="KW-1185">Reference proteome</keyword>
<keyword evidence="5" id="KW-0627">Porphyrin biosynthesis</keyword>
<evidence type="ECO:0000256" key="2">
    <source>
        <dbReference type="ARBA" id="ARBA00012400"/>
    </source>
</evidence>
<dbReference type="InterPro" id="IPR028161">
    <property type="entry name" value="Met8-like"/>
</dbReference>
<dbReference type="EMBL" id="LARY01000001">
    <property type="protein sequence ID" value="RDX02643.1"/>
    <property type="molecule type" value="Genomic_DNA"/>
</dbReference>
<dbReference type="UniPathway" id="UPA00262">
    <property type="reaction ID" value="UER00222"/>
</dbReference>
<name>A0A3D8TUI4_9LIST</name>
<dbReference type="Gene3D" id="3.40.50.720">
    <property type="entry name" value="NAD(P)-binding Rossmann-like Domain"/>
    <property type="match status" value="1"/>
</dbReference>
<dbReference type="GO" id="GO:0004325">
    <property type="term" value="F:ferrochelatase activity"/>
    <property type="evidence" value="ECO:0007669"/>
    <property type="project" value="InterPro"/>
</dbReference>
<gene>
    <name evidence="6" type="ORF">UR08_03810</name>
</gene>
<evidence type="ECO:0000256" key="3">
    <source>
        <dbReference type="ARBA" id="ARBA00023002"/>
    </source>
</evidence>
<evidence type="ECO:0000256" key="1">
    <source>
        <dbReference type="ARBA" id="ARBA00005010"/>
    </source>
</evidence>
<keyword evidence="4" id="KW-0520">NAD</keyword>
<comment type="caution">
    <text evidence="6">The sequence shown here is derived from an EMBL/GenBank/DDBJ whole genome shotgun (WGS) entry which is preliminary data.</text>
</comment>
<dbReference type="InterPro" id="IPR036291">
    <property type="entry name" value="NAD(P)-bd_dom_sf"/>
</dbReference>
<dbReference type="EC" id="1.3.1.76" evidence="2"/>
<dbReference type="PANTHER" id="PTHR35330:SF1">
    <property type="entry name" value="SIROHEME BIOSYNTHESIS PROTEIN MET8"/>
    <property type="match status" value="1"/>
</dbReference>
<dbReference type="SUPFAM" id="SSF51735">
    <property type="entry name" value="NAD(P)-binding Rossmann-fold domains"/>
    <property type="match status" value="1"/>
</dbReference>
<dbReference type="AlphaFoldDB" id="A0A3D8TUI4"/>
<dbReference type="GO" id="GO:0043115">
    <property type="term" value="F:precorrin-2 dehydrogenase activity"/>
    <property type="evidence" value="ECO:0007669"/>
    <property type="project" value="UniProtKB-EC"/>
</dbReference>